<accession>A0A6J1MRY0</accession>
<name>A0A6J1MRY0_BICAN</name>
<feature type="region of interest" description="Disordered" evidence="1">
    <location>
        <begin position="47"/>
        <end position="107"/>
    </location>
</feature>
<feature type="chain" id="PRO_5045272936" evidence="2">
    <location>
        <begin position="25"/>
        <end position="142"/>
    </location>
</feature>
<gene>
    <name evidence="4" type="primary">LOC112044147</name>
</gene>
<dbReference type="AlphaFoldDB" id="A0A6J1MRY0"/>
<evidence type="ECO:0000256" key="1">
    <source>
        <dbReference type="SAM" id="MobiDB-lite"/>
    </source>
</evidence>
<evidence type="ECO:0000313" key="3">
    <source>
        <dbReference type="Proteomes" id="UP001652582"/>
    </source>
</evidence>
<keyword evidence="3" id="KW-1185">Reference proteome</keyword>
<proteinExistence type="predicted"/>
<feature type="compositionally biased region" description="Basic and acidic residues" evidence="1">
    <location>
        <begin position="85"/>
        <end position="94"/>
    </location>
</feature>
<sequence>MILGTLERAALLLVLWSSAGRAAAWRWPDSQAEDSVRIDAKVGFVDEPTNRRNNRDNVQADELFQQPSDTAGFYNRPPGAGRYPARGDDPDIRINGRPAYNDGGHRNEKYQDGTLDSLQYCKCVSTPDCEVRTDYAVSVCYN</sequence>
<dbReference type="OrthoDB" id="7487594at2759"/>
<dbReference type="Proteomes" id="UP001652582">
    <property type="component" value="Chromosome 13"/>
</dbReference>
<keyword evidence="2" id="KW-0732">Signal</keyword>
<dbReference type="GeneID" id="112044147"/>
<protein>
    <submittedName>
        <fullName evidence="4">Uncharacterized protein LOC112044147</fullName>
    </submittedName>
</protein>
<dbReference type="RefSeq" id="XP_023935658.2">
    <property type="nucleotide sequence ID" value="XM_024079890.2"/>
</dbReference>
<evidence type="ECO:0000256" key="2">
    <source>
        <dbReference type="SAM" id="SignalP"/>
    </source>
</evidence>
<organism evidence="3 4">
    <name type="scientific">Bicyclus anynana</name>
    <name type="common">Squinting bush brown butterfly</name>
    <dbReference type="NCBI Taxonomy" id="110368"/>
    <lineage>
        <taxon>Eukaryota</taxon>
        <taxon>Metazoa</taxon>
        <taxon>Ecdysozoa</taxon>
        <taxon>Arthropoda</taxon>
        <taxon>Hexapoda</taxon>
        <taxon>Insecta</taxon>
        <taxon>Pterygota</taxon>
        <taxon>Neoptera</taxon>
        <taxon>Endopterygota</taxon>
        <taxon>Lepidoptera</taxon>
        <taxon>Glossata</taxon>
        <taxon>Ditrysia</taxon>
        <taxon>Papilionoidea</taxon>
        <taxon>Nymphalidae</taxon>
        <taxon>Satyrinae</taxon>
        <taxon>Satyrini</taxon>
        <taxon>Mycalesina</taxon>
        <taxon>Bicyclus</taxon>
    </lineage>
</organism>
<feature type="signal peptide" evidence="2">
    <location>
        <begin position="1"/>
        <end position="24"/>
    </location>
</feature>
<evidence type="ECO:0000313" key="4">
    <source>
        <dbReference type="RefSeq" id="XP_023935658.2"/>
    </source>
</evidence>
<dbReference type="KEGG" id="bany:112044147"/>
<reference evidence="4" key="1">
    <citation type="submission" date="2025-08" db="UniProtKB">
        <authorList>
            <consortium name="RefSeq"/>
        </authorList>
    </citation>
    <scope>IDENTIFICATION</scope>
</reference>